<evidence type="ECO:0000313" key="2">
    <source>
        <dbReference type="Proteomes" id="UP000183376"/>
    </source>
</evidence>
<gene>
    <name evidence="1" type="ORF">SAMN04489726_3444</name>
</gene>
<organism evidence="1 2">
    <name type="scientific">Allokutzneria albata</name>
    <name type="common">Kibdelosporangium albatum</name>
    <dbReference type="NCBI Taxonomy" id="211114"/>
    <lineage>
        <taxon>Bacteria</taxon>
        <taxon>Bacillati</taxon>
        <taxon>Actinomycetota</taxon>
        <taxon>Actinomycetes</taxon>
        <taxon>Pseudonocardiales</taxon>
        <taxon>Pseudonocardiaceae</taxon>
        <taxon>Allokutzneria</taxon>
    </lineage>
</organism>
<keyword evidence="2" id="KW-1185">Reference proteome</keyword>
<dbReference type="AlphaFoldDB" id="A0A1G9W887"/>
<proteinExistence type="predicted"/>
<accession>A0A1G9W887</accession>
<sequence length="170" mass="18707">MLGALLVLGRGARATRALLARCWLLVRSRRRPLERLPTGGRVRVLAAEHRTRPARATRPSGVRTLLDRALAGRTRLWRTVLLRHALVRGGRVPVPRTLRLAEWLALARSGLPVPGRTLVRSVLLPGVLRGALLVGRLLRWPRRTLGVVAGLGVRLLWLVHRAPPPVGADA</sequence>
<dbReference type="Proteomes" id="UP000183376">
    <property type="component" value="Chromosome I"/>
</dbReference>
<dbReference type="EMBL" id="LT629701">
    <property type="protein sequence ID" value="SDM80503.1"/>
    <property type="molecule type" value="Genomic_DNA"/>
</dbReference>
<reference evidence="1 2" key="1">
    <citation type="submission" date="2016-10" db="EMBL/GenBank/DDBJ databases">
        <authorList>
            <person name="de Groot N.N."/>
        </authorList>
    </citation>
    <scope>NUCLEOTIDE SEQUENCE [LARGE SCALE GENOMIC DNA]</scope>
    <source>
        <strain evidence="1 2">DSM 44149</strain>
    </source>
</reference>
<evidence type="ECO:0000313" key="1">
    <source>
        <dbReference type="EMBL" id="SDM80503.1"/>
    </source>
</evidence>
<name>A0A1G9W887_ALLAB</name>
<protein>
    <submittedName>
        <fullName evidence="1">Uncharacterized protein</fullName>
    </submittedName>
</protein>